<sequence length="285" mass="30974">MRTINGWTDGWMDESPGVLDNKLAPNSALSTSFLTITSVFIASVQCISFKPAMSSKFSCGSHYLQAGVDDIVIEVQVNSSDVPEDKAYKGAYFRQKSKGGTIKRLCSPNLNRCSATNSTDKCACVSETHGMYTIVFRYPSSVDLSNSVIDFVWEGRSRRLTTGEYRVPQVRHVCSRDSPDTLAVVTDFVFGISVVVNGILSLFALISLFCAYRHNVCECRRCVRRCFCLASDSDSSISSDLTEEGAGGSTAKRKKKGSAGSGGTEFSMADDQISLSLSLTQSSRN</sequence>
<protein>
    <submittedName>
        <fullName evidence="3">Uncharacterized protein</fullName>
    </submittedName>
</protein>
<keyword evidence="2" id="KW-0472">Membrane</keyword>
<keyword evidence="2" id="KW-1133">Transmembrane helix</keyword>
<feature type="transmembrane region" description="Helical" evidence="2">
    <location>
        <begin position="188"/>
        <end position="211"/>
    </location>
</feature>
<dbReference type="AlphaFoldDB" id="A0AAV4D6A5"/>
<proteinExistence type="predicted"/>
<evidence type="ECO:0000313" key="3">
    <source>
        <dbReference type="EMBL" id="GFO39670.1"/>
    </source>
</evidence>
<keyword evidence="4" id="KW-1185">Reference proteome</keyword>
<name>A0AAV4D6A5_9GAST</name>
<comment type="caution">
    <text evidence="3">The sequence shown here is derived from an EMBL/GenBank/DDBJ whole genome shotgun (WGS) entry which is preliminary data.</text>
</comment>
<keyword evidence="2" id="KW-0812">Transmembrane</keyword>
<feature type="region of interest" description="Disordered" evidence="1">
    <location>
        <begin position="233"/>
        <end position="267"/>
    </location>
</feature>
<dbReference type="Proteomes" id="UP000735302">
    <property type="component" value="Unassembled WGS sequence"/>
</dbReference>
<accession>A0AAV4D6A5</accession>
<gene>
    <name evidence="3" type="ORF">PoB_006617500</name>
</gene>
<organism evidence="3 4">
    <name type="scientific">Plakobranchus ocellatus</name>
    <dbReference type="NCBI Taxonomy" id="259542"/>
    <lineage>
        <taxon>Eukaryota</taxon>
        <taxon>Metazoa</taxon>
        <taxon>Spiralia</taxon>
        <taxon>Lophotrochozoa</taxon>
        <taxon>Mollusca</taxon>
        <taxon>Gastropoda</taxon>
        <taxon>Heterobranchia</taxon>
        <taxon>Euthyneura</taxon>
        <taxon>Panpulmonata</taxon>
        <taxon>Sacoglossa</taxon>
        <taxon>Placobranchoidea</taxon>
        <taxon>Plakobranchidae</taxon>
        <taxon>Plakobranchus</taxon>
    </lineage>
</organism>
<evidence type="ECO:0000313" key="4">
    <source>
        <dbReference type="Proteomes" id="UP000735302"/>
    </source>
</evidence>
<evidence type="ECO:0000256" key="2">
    <source>
        <dbReference type="SAM" id="Phobius"/>
    </source>
</evidence>
<reference evidence="3 4" key="1">
    <citation type="journal article" date="2021" name="Elife">
        <title>Chloroplast acquisition without the gene transfer in kleptoplastic sea slugs, Plakobranchus ocellatus.</title>
        <authorList>
            <person name="Maeda T."/>
            <person name="Takahashi S."/>
            <person name="Yoshida T."/>
            <person name="Shimamura S."/>
            <person name="Takaki Y."/>
            <person name="Nagai Y."/>
            <person name="Toyoda A."/>
            <person name="Suzuki Y."/>
            <person name="Arimoto A."/>
            <person name="Ishii H."/>
            <person name="Satoh N."/>
            <person name="Nishiyama T."/>
            <person name="Hasebe M."/>
            <person name="Maruyama T."/>
            <person name="Minagawa J."/>
            <person name="Obokata J."/>
            <person name="Shigenobu S."/>
        </authorList>
    </citation>
    <scope>NUCLEOTIDE SEQUENCE [LARGE SCALE GENOMIC DNA]</scope>
</reference>
<evidence type="ECO:0000256" key="1">
    <source>
        <dbReference type="SAM" id="MobiDB-lite"/>
    </source>
</evidence>
<dbReference type="EMBL" id="BLXT01007504">
    <property type="protein sequence ID" value="GFO39670.1"/>
    <property type="molecule type" value="Genomic_DNA"/>
</dbReference>